<proteinExistence type="predicted"/>
<feature type="region of interest" description="Disordered" evidence="1">
    <location>
        <begin position="1"/>
        <end position="26"/>
    </location>
</feature>
<gene>
    <name evidence="2" type="ORF">BGZ65_008093</name>
</gene>
<evidence type="ECO:0000313" key="2">
    <source>
        <dbReference type="EMBL" id="KAF9975805.1"/>
    </source>
</evidence>
<dbReference type="Proteomes" id="UP000749646">
    <property type="component" value="Unassembled WGS sequence"/>
</dbReference>
<comment type="caution">
    <text evidence="2">The sequence shown here is derived from an EMBL/GenBank/DDBJ whole genome shotgun (WGS) entry which is preliminary data.</text>
</comment>
<evidence type="ECO:0000313" key="3">
    <source>
        <dbReference type="Proteomes" id="UP000749646"/>
    </source>
</evidence>
<dbReference type="EMBL" id="JAAAHW010004308">
    <property type="protein sequence ID" value="KAF9975805.1"/>
    <property type="molecule type" value="Genomic_DNA"/>
</dbReference>
<feature type="non-terminal residue" evidence="2">
    <location>
        <position position="99"/>
    </location>
</feature>
<name>A0A9P6M882_9FUNG</name>
<feature type="compositionally biased region" description="Polar residues" evidence="1">
    <location>
        <begin position="1"/>
        <end position="11"/>
    </location>
</feature>
<sequence>MSTISTTNDRTTPLPAHHDPAGKGFTNPWPSFYRHGILSTFRALVIEFDWKRTRITKDTQLPNVQDLDKFLIDTLSLPKQGGVEQHDTRHHKVATTWLG</sequence>
<organism evidence="2 3">
    <name type="scientific">Modicella reniformis</name>
    <dbReference type="NCBI Taxonomy" id="1440133"/>
    <lineage>
        <taxon>Eukaryota</taxon>
        <taxon>Fungi</taxon>
        <taxon>Fungi incertae sedis</taxon>
        <taxon>Mucoromycota</taxon>
        <taxon>Mortierellomycotina</taxon>
        <taxon>Mortierellomycetes</taxon>
        <taxon>Mortierellales</taxon>
        <taxon>Mortierellaceae</taxon>
        <taxon>Modicella</taxon>
    </lineage>
</organism>
<accession>A0A9P6M882</accession>
<evidence type="ECO:0000256" key="1">
    <source>
        <dbReference type="SAM" id="MobiDB-lite"/>
    </source>
</evidence>
<reference evidence="2" key="1">
    <citation type="journal article" date="2020" name="Fungal Divers.">
        <title>Resolving the Mortierellaceae phylogeny through synthesis of multi-gene phylogenetics and phylogenomics.</title>
        <authorList>
            <person name="Vandepol N."/>
            <person name="Liber J."/>
            <person name="Desiro A."/>
            <person name="Na H."/>
            <person name="Kennedy M."/>
            <person name="Barry K."/>
            <person name="Grigoriev I.V."/>
            <person name="Miller A.N."/>
            <person name="O'Donnell K."/>
            <person name="Stajich J.E."/>
            <person name="Bonito G."/>
        </authorList>
    </citation>
    <scope>NUCLEOTIDE SEQUENCE</scope>
    <source>
        <strain evidence="2">MES-2147</strain>
    </source>
</reference>
<dbReference type="AlphaFoldDB" id="A0A9P6M882"/>
<protein>
    <submittedName>
        <fullName evidence="2">Uncharacterized protein</fullName>
    </submittedName>
</protein>
<keyword evidence="3" id="KW-1185">Reference proteome</keyword>